<name>A0A1H5FL31_9ACTN</name>
<feature type="transmembrane region" description="Helical" evidence="7">
    <location>
        <begin position="292"/>
        <end position="311"/>
    </location>
</feature>
<dbReference type="Pfam" id="PF05977">
    <property type="entry name" value="MFS_3"/>
    <property type="match status" value="1"/>
</dbReference>
<dbReference type="EMBL" id="FNTD01000004">
    <property type="protein sequence ID" value="SEE04107.1"/>
    <property type="molecule type" value="Genomic_DNA"/>
</dbReference>
<dbReference type="GO" id="GO:0022857">
    <property type="term" value="F:transmembrane transporter activity"/>
    <property type="evidence" value="ECO:0007669"/>
    <property type="project" value="InterPro"/>
</dbReference>
<comment type="subcellular location">
    <subcellularLocation>
        <location evidence="1">Cell membrane</location>
        <topology evidence="1">Multi-pass membrane protein</topology>
    </subcellularLocation>
</comment>
<organism evidence="9 10">
    <name type="scientific">Streptomyces misionensis</name>
    <dbReference type="NCBI Taxonomy" id="67331"/>
    <lineage>
        <taxon>Bacteria</taxon>
        <taxon>Bacillati</taxon>
        <taxon>Actinomycetota</taxon>
        <taxon>Actinomycetes</taxon>
        <taxon>Kitasatosporales</taxon>
        <taxon>Streptomycetaceae</taxon>
        <taxon>Streptomyces</taxon>
    </lineage>
</organism>
<evidence type="ECO:0000256" key="2">
    <source>
        <dbReference type="ARBA" id="ARBA00022448"/>
    </source>
</evidence>
<dbReference type="GO" id="GO:0005886">
    <property type="term" value="C:plasma membrane"/>
    <property type="evidence" value="ECO:0007669"/>
    <property type="project" value="UniProtKB-SubCell"/>
</dbReference>
<dbReference type="Gene3D" id="1.20.1250.20">
    <property type="entry name" value="MFS general substrate transporter like domains"/>
    <property type="match status" value="1"/>
</dbReference>
<dbReference type="GeneID" id="95515743"/>
<evidence type="ECO:0000313" key="9">
    <source>
        <dbReference type="EMBL" id="SEE04107.1"/>
    </source>
</evidence>
<feature type="transmembrane region" description="Helical" evidence="7">
    <location>
        <begin position="384"/>
        <end position="405"/>
    </location>
</feature>
<feature type="transmembrane region" description="Helical" evidence="7">
    <location>
        <begin position="263"/>
        <end position="285"/>
    </location>
</feature>
<keyword evidence="4 7" id="KW-0812">Transmembrane</keyword>
<dbReference type="PROSITE" id="PS50850">
    <property type="entry name" value="MFS"/>
    <property type="match status" value="1"/>
</dbReference>
<accession>A0A1H5FL31</accession>
<dbReference type="RefSeq" id="WP_070026064.1">
    <property type="nucleotide sequence ID" value="NZ_FNTD01000004.1"/>
</dbReference>
<dbReference type="PANTHER" id="PTHR23513">
    <property type="entry name" value="INTEGRAL MEMBRANE EFFLUX PROTEIN-RELATED"/>
    <property type="match status" value="1"/>
</dbReference>
<dbReference type="PANTHER" id="PTHR23513:SF6">
    <property type="entry name" value="MAJOR FACILITATOR SUPERFAMILY ASSOCIATED DOMAIN-CONTAINING PROTEIN"/>
    <property type="match status" value="1"/>
</dbReference>
<keyword evidence="3" id="KW-1003">Cell membrane</keyword>
<dbReference type="CDD" id="cd06173">
    <property type="entry name" value="MFS_MefA_like"/>
    <property type="match status" value="1"/>
</dbReference>
<evidence type="ECO:0000256" key="3">
    <source>
        <dbReference type="ARBA" id="ARBA00022475"/>
    </source>
</evidence>
<evidence type="ECO:0000259" key="8">
    <source>
        <dbReference type="PROSITE" id="PS50850"/>
    </source>
</evidence>
<feature type="transmembrane region" description="Helical" evidence="7">
    <location>
        <begin position="229"/>
        <end position="251"/>
    </location>
</feature>
<feature type="domain" description="Major facilitator superfamily (MFS) profile" evidence="8">
    <location>
        <begin position="228"/>
        <end position="418"/>
    </location>
</feature>
<proteinExistence type="predicted"/>
<feature type="transmembrane region" description="Helical" evidence="7">
    <location>
        <begin position="96"/>
        <end position="121"/>
    </location>
</feature>
<dbReference type="InterPro" id="IPR036259">
    <property type="entry name" value="MFS_trans_sf"/>
</dbReference>
<dbReference type="SUPFAM" id="SSF103473">
    <property type="entry name" value="MFS general substrate transporter"/>
    <property type="match status" value="1"/>
</dbReference>
<feature type="transmembrane region" description="Helical" evidence="7">
    <location>
        <begin position="23"/>
        <end position="49"/>
    </location>
</feature>
<feature type="transmembrane region" description="Helical" evidence="7">
    <location>
        <begin position="178"/>
        <end position="198"/>
    </location>
</feature>
<evidence type="ECO:0000256" key="6">
    <source>
        <dbReference type="ARBA" id="ARBA00023136"/>
    </source>
</evidence>
<reference evidence="9 10" key="1">
    <citation type="submission" date="2016-10" db="EMBL/GenBank/DDBJ databases">
        <authorList>
            <person name="de Groot N.N."/>
        </authorList>
    </citation>
    <scope>NUCLEOTIDE SEQUENCE [LARGE SCALE GENOMIC DNA]</scope>
    <source>
        <strain evidence="9 10">DSM 40306</strain>
    </source>
</reference>
<feature type="transmembrane region" description="Helical" evidence="7">
    <location>
        <begin position="317"/>
        <end position="339"/>
    </location>
</feature>
<evidence type="ECO:0000256" key="1">
    <source>
        <dbReference type="ARBA" id="ARBA00004651"/>
    </source>
</evidence>
<keyword evidence="2" id="KW-0813">Transport</keyword>
<dbReference type="InterPro" id="IPR020846">
    <property type="entry name" value="MFS_dom"/>
</dbReference>
<dbReference type="AlphaFoldDB" id="A0A1H5FL31"/>
<dbReference type="InterPro" id="IPR010290">
    <property type="entry name" value="TM_effector"/>
</dbReference>
<feature type="transmembrane region" description="Helical" evidence="7">
    <location>
        <begin position="351"/>
        <end position="372"/>
    </location>
</feature>
<dbReference type="Proteomes" id="UP000182375">
    <property type="component" value="Unassembled WGS sequence"/>
</dbReference>
<feature type="transmembrane region" description="Helical" evidence="7">
    <location>
        <begin position="55"/>
        <end position="75"/>
    </location>
</feature>
<sequence length="418" mass="44037">MSGTGAAVRAEDVLPLRRNRDFLLLWSGAAVSFLGSRVNALSYPLLVLWHTDSPIAMSAVSIAALLPQLLVQLPAGALVDRWDRRRVMVLCEAGRFLALGSVAVVLVAGGFSLAHLVLVAFTESVLAVFYRLAERGAVRNVVHPAQLRTALSRNEARGRAAGLFGQPGGVLLQALARWAPFACTALGYLASLIALLLIRKDFQERRTAARPDLRREVVHGLRWLLAQRYLRAALGYLSVGNLLLQVVPLALVVLIKDDGHDKALLAVVVGLGGLGGVLGALTGGWWERRFRLRTVFVGGLAAWAVLVLAMTRTHAPVALGALFAGTGFVGSVFNVVGAVHQVRITPDALQGRVVGSVYLLGSGANVLGPLLGGPALQSWGGTPTLVVTGGLLAALAVAAALSRALHDDPVPGTPRSRE</sequence>
<evidence type="ECO:0000256" key="7">
    <source>
        <dbReference type="SAM" id="Phobius"/>
    </source>
</evidence>
<protein>
    <submittedName>
        <fullName evidence="9">Predicted arabinose efflux permease, MFS family</fullName>
    </submittedName>
</protein>
<evidence type="ECO:0000256" key="4">
    <source>
        <dbReference type="ARBA" id="ARBA00022692"/>
    </source>
</evidence>
<gene>
    <name evidence="9" type="ORF">SAMN04490357_6716</name>
</gene>
<keyword evidence="6 7" id="KW-0472">Membrane</keyword>
<evidence type="ECO:0000313" key="10">
    <source>
        <dbReference type="Proteomes" id="UP000182375"/>
    </source>
</evidence>
<evidence type="ECO:0000256" key="5">
    <source>
        <dbReference type="ARBA" id="ARBA00022989"/>
    </source>
</evidence>
<dbReference type="STRING" id="67331.SAMN04490357_6716"/>
<keyword evidence="5 7" id="KW-1133">Transmembrane helix</keyword>